<dbReference type="EMBL" id="JAPDFW010000076">
    <property type="protein sequence ID" value="KAJ5073211.1"/>
    <property type="molecule type" value="Genomic_DNA"/>
</dbReference>
<name>A0A9Q0RAM0_ANAIG</name>
<feature type="transmembrane region" description="Helical" evidence="3">
    <location>
        <begin position="7"/>
        <end position="24"/>
    </location>
</feature>
<evidence type="ECO:0000256" key="2">
    <source>
        <dbReference type="ARBA" id="ARBA00023315"/>
    </source>
</evidence>
<keyword evidence="3" id="KW-0472">Membrane</keyword>
<dbReference type="InterPro" id="IPR007484">
    <property type="entry name" value="Peptidase_M28"/>
</dbReference>
<dbReference type="AlphaFoldDB" id="A0A9Q0RAM0"/>
<dbReference type="GO" id="GO:0008270">
    <property type="term" value="F:zinc ion binding"/>
    <property type="evidence" value="ECO:0007669"/>
    <property type="project" value="TreeGrafter"/>
</dbReference>
<sequence>MNKRLRLYAILGIFFIIALTRILLTSKNETPQKKQTQKKQPTQKQQFPFNIIQHEKLSYNEFMKHFNVIGQKRVPGTKSHKQIENYIIGHFEKLQWHFEEDVFTSKTILGEIEFRNLIFTLNLNHKIENDAPFPQENTMVFAVHYDSKYFADIDNFIGAIDSAAPCAIYLQIAEYYTFLFRNSQFKHLFSKQSYITQIQFIFFDGEESFGKWSASDSLYGSRHLAEKFKQQNRLSYMKIFMLLDLFGHKLDSPLKYYFDSTSVFHQQFVLIENFLREHNLNALPKERPLFSDKKADGMIEDDHIPFLQNQIPCVHLIPDKFPEFWHTEKDNLDVIDPNSVVDLVKILVLLFLQITTK</sequence>
<dbReference type="Proteomes" id="UP001149090">
    <property type="component" value="Unassembled WGS sequence"/>
</dbReference>
<dbReference type="GO" id="GO:0016603">
    <property type="term" value="F:glutaminyl-peptide cyclotransferase activity"/>
    <property type="evidence" value="ECO:0007669"/>
    <property type="project" value="TreeGrafter"/>
</dbReference>
<protein>
    <submittedName>
        <fullName evidence="5">Glutaminyl-peptide cyclotransferase</fullName>
    </submittedName>
</protein>
<keyword evidence="3" id="KW-1133">Transmembrane helix</keyword>
<comment type="caution">
    <text evidence="5">The sequence shown here is derived from an EMBL/GenBank/DDBJ whole genome shotgun (WGS) entry which is preliminary data.</text>
</comment>
<evidence type="ECO:0000259" key="4">
    <source>
        <dbReference type="Pfam" id="PF04389"/>
    </source>
</evidence>
<dbReference type="Gene3D" id="3.40.630.10">
    <property type="entry name" value="Zn peptidases"/>
    <property type="match status" value="1"/>
</dbReference>
<evidence type="ECO:0000256" key="3">
    <source>
        <dbReference type="SAM" id="Phobius"/>
    </source>
</evidence>
<organism evidence="5 6">
    <name type="scientific">Anaeramoeba ignava</name>
    <name type="common">Anaerobic marine amoeba</name>
    <dbReference type="NCBI Taxonomy" id="1746090"/>
    <lineage>
        <taxon>Eukaryota</taxon>
        <taxon>Metamonada</taxon>
        <taxon>Anaeramoebidae</taxon>
        <taxon>Anaeramoeba</taxon>
    </lineage>
</organism>
<dbReference type="OMA" id="THWAYQK"/>
<evidence type="ECO:0000313" key="5">
    <source>
        <dbReference type="EMBL" id="KAJ5073211.1"/>
    </source>
</evidence>
<keyword evidence="1" id="KW-0808">Transferase</keyword>
<accession>A0A9Q0RAM0</accession>
<evidence type="ECO:0000313" key="6">
    <source>
        <dbReference type="Proteomes" id="UP001149090"/>
    </source>
</evidence>
<dbReference type="SUPFAM" id="SSF53187">
    <property type="entry name" value="Zn-dependent exopeptidases"/>
    <property type="match status" value="1"/>
</dbReference>
<dbReference type="InterPro" id="IPR040234">
    <property type="entry name" value="QC/QCL"/>
</dbReference>
<feature type="domain" description="Peptidase M28" evidence="4">
    <location>
        <begin position="122"/>
        <end position="345"/>
    </location>
</feature>
<keyword evidence="6" id="KW-1185">Reference proteome</keyword>
<dbReference type="PANTHER" id="PTHR12283:SF6">
    <property type="entry name" value="GLUTAMINYL-PEPTIDE CYCLOTRANSFERASE-RELATED"/>
    <property type="match status" value="1"/>
</dbReference>
<dbReference type="PANTHER" id="PTHR12283">
    <property type="entry name" value="GLUTAMINYL-PEPTIDE CYCLOTRANSFERASE"/>
    <property type="match status" value="1"/>
</dbReference>
<evidence type="ECO:0000256" key="1">
    <source>
        <dbReference type="ARBA" id="ARBA00022679"/>
    </source>
</evidence>
<proteinExistence type="predicted"/>
<gene>
    <name evidence="5" type="ORF">M0811_08893</name>
</gene>
<keyword evidence="2" id="KW-0012">Acyltransferase</keyword>
<keyword evidence="3" id="KW-0812">Transmembrane</keyword>
<dbReference type="OrthoDB" id="3907302at2759"/>
<dbReference type="Pfam" id="PF04389">
    <property type="entry name" value="Peptidase_M28"/>
    <property type="match status" value="1"/>
</dbReference>
<reference evidence="5" key="1">
    <citation type="submission" date="2022-10" db="EMBL/GenBank/DDBJ databases">
        <title>Novel sulphate-reducing endosymbionts in the free-living metamonad Anaeramoeba.</title>
        <authorList>
            <person name="Jerlstrom-Hultqvist J."/>
            <person name="Cepicka I."/>
            <person name="Gallot-Lavallee L."/>
            <person name="Salas-Leiva D."/>
            <person name="Curtis B.A."/>
            <person name="Zahonova K."/>
            <person name="Pipaliya S."/>
            <person name="Dacks J."/>
            <person name="Roger A.J."/>
        </authorList>
    </citation>
    <scope>NUCLEOTIDE SEQUENCE</scope>
    <source>
        <strain evidence="5">BMAN</strain>
    </source>
</reference>